<proteinExistence type="predicted"/>
<evidence type="ECO:0000313" key="2">
    <source>
        <dbReference type="Proteomes" id="UP000805649"/>
    </source>
</evidence>
<name>A0ACC3ZCI7_COLTU</name>
<dbReference type="Proteomes" id="UP000805649">
    <property type="component" value="Unassembled WGS sequence"/>
</dbReference>
<gene>
    <name evidence="1" type="ORF">CTRU02_204611</name>
</gene>
<comment type="caution">
    <text evidence="1">The sequence shown here is derived from an EMBL/GenBank/DDBJ whole genome shotgun (WGS) entry which is preliminary data.</text>
</comment>
<protein>
    <submittedName>
        <fullName evidence="1">Uncharacterized protein</fullName>
    </submittedName>
</protein>
<keyword evidence="2" id="KW-1185">Reference proteome</keyword>
<reference evidence="1 2" key="1">
    <citation type="journal article" date="2020" name="Phytopathology">
        <title>Genome Sequence Resources of Colletotrichum truncatum, C. plurivorum, C. musicola, and C. sojae: Four Species Pathogenic to Soybean (Glycine max).</title>
        <authorList>
            <person name="Rogerio F."/>
            <person name="Boufleur T.R."/>
            <person name="Ciampi-Guillardi M."/>
            <person name="Sukno S.A."/>
            <person name="Thon M.R."/>
            <person name="Massola Junior N.S."/>
            <person name="Baroncelli R."/>
        </authorList>
    </citation>
    <scope>NUCLEOTIDE SEQUENCE [LARGE SCALE GENOMIC DNA]</scope>
    <source>
        <strain evidence="1 2">CMES1059</strain>
    </source>
</reference>
<dbReference type="EMBL" id="VUJX02000002">
    <property type="protein sequence ID" value="KAL0941848.1"/>
    <property type="molecule type" value="Genomic_DNA"/>
</dbReference>
<evidence type="ECO:0000313" key="1">
    <source>
        <dbReference type="EMBL" id="KAL0941848.1"/>
    </source>
</evidence>
<accession>A0ACC3ZCI7</accession>
<organism evidence="1 2">
    <name type="scientific">Colletotrichum truncatum</name>
    <name type="common">Anthracnose fungus</name>
    <name type="synonym">Colletotrichum capsici</name>
    <dbReference type="NCBI Taxonomy" id="5467"/>
    <lineage>
        <taxon>Eukaryota</taxon>
        <taxon>Fungi</taxon>
        <taxon>Dikarya</taxon>
        <taxon>Ascomycota</taxon>
        <taxon>Pezizomycotina</taxon>
        <taxon>Sordariomycetes</taxon>
        <taxon>Hypocreomycetidae</taxon>
        <taxon>Glomerellales</taxon>
        <taxon>Glomerellaceae</taxon>
        <taxon>Colletotrichum</taxon>
        <taxon>Colletotrichum truncatum species complex</taxon>
    </lineage>
</organism>
<sequence length="91" mass="10167">MKFLLEAFWKPSPSGLSPISFFHAWTIILPTRPAFRQVCAFPPLKLLVRDDDGGTPFWPLLPSSDAQLPCASADLEMAEAKRVHCEDADPR</sequence>